<dbReference type="InterPro" id="IPR051244">
    <property type="entry name" value="TCAF"/>
</dbReference>
<comment type="caution">
    <text evidence="3">The sequence shown here is derived from an EMBL/GenBank/DDBJ whole genome shotgun (WGS) entry which is preliminary data.</text>
</comment>
<evidence type="ECO:0000313" key="3">
    <source>
        <dbReference type="EMBL" id="MCW3484811.1"/>
    </source>
</evidence>
<dbReference type="InterPro" id="IPR042279">
    <property type="entry name" value="Pep_M60_3"/>
</dbReference>
<feature type="chain" id="PRO_5046940352" evidence="1">
    <location>
        <begin position="21"/>
        <end position="511"/>
    </location>
</feature>
<dbReference type="PROSITE" id="PS51723">
    <property type="entry name" value="PEPTIDASE_M60"/>
    <property type="match status" value="1"/>
</dbReference>
<dbReference type="PANTHER" id="PTHR15730">
    <property type="entry name" value="EXPERIMENTAL AUTOIMMUNE PROSTATITIS ANTIGEN 2-RELATED"/>
    <property type="match status" value="1"/>
</dbReference>
<dbReference type="InterPro" id="IPR035423">
    <property type="entry name" value="M60-like_N"/>
</dbReference>
<proteinExistence type="predicted"/>
<dbReference type="Pfam" id="PF13402">
    <property type="entry name" value="Peptidase_M60"/>
    <property type="match status" value="1"/>
</dbReference>
<dbReference type="Gene3D" id="3.40.390.80">
    <property type="entry name" value="Peptidase M60, enhancin-like domain 2"/>
    <property type="match status" value="1"/>
</dbReference>
<keyword evidence="1" id="KW-0732">Signal</keyword>
<accession>A0ABT3ILJ5</accession>
<keyword evidence="4" id="KW-1185">Reference proteome</keyword>
<feature type="domain" description="Peptidase M60" evidence="2">
    <location>
        <begin position="117"/>
        <end position="430"/>
    </location>
</feature>
<feature type="signal peptide" evidence="1">
    <location>
        <begin position="1"/>
        <end position="20"/>
    </location>
</feature>
<dbReference type="SMART" id="SM01276">
    <property type="entry name" value="M60-like"/>
    <property type="match status" value="1"/>
</dbReference>
<evidence type="ECO:0000259" key="2">
    <source>
        <dbReference type="PROSITE" id="PS51723"/>
    </source>
</evidence>
<evidence type="ECO:0000313" key="4">
    <source>
        <dbReference type="Proteomes" id="UP001207742"/>
    </source>
</evidence>
<reference evidence="3 4" key="1">
    <citation type="submission" date="2022-10" db="EMBL/GenBank/DDBJ databases">
        <title>Chitinophaga nivalis PC15 sp. nov., isolated from Pyeongchang county, South Korea.</title>
        <authorList>
            <person name="Trinh H.N."/>
        </authorList>
    </citation>
    <scope>NUCLEOTIDE SEQUENCE [LARGE SCALE GENOMIC DNA]</scope>
    <source>
        <strain evidence="3 4">PC14</strain>
    </source>
</reference>
<dbReference type="Gene3D" id="2.60.120.1250">
    <property type="entry name" value="Peptidase M60, enhancin-like domain 1"/>
    <property type="match status" value="1"/>
</dbReference>
<dbReference type="InterPro" id="IPR031161">
    <property type="entry name" value="Peptidase_M60_dom"/>
</dbReference>
<dbReference type="Proteomes" id="UP001207742">
    <property type="component" value="Unassembled WGS sequence"/>
</dbReference>
<gene>
    <name evidence="3" type="ORF">OL497_12940</name>
</gene>
<organism evidence="3 4">
    <name type="scientific">Chitinophaga nivalis</name>
    <dbReference type="NCBI Taxonomy" id="2991709"/>
    <lineage>
        <taxon>Bacteria</taxon>
        <taxon>Pseudomonadati</taxon>
        <taxon>Bacteroidota</taxon>
        <taxon>Chitinophagia</taxon>
        <taxon>Chitinophagales</taxon>
        <taxon>Chitinophagaceae</taxon>
        <taxon>Chitinophaga</taxon>
    </lineage>
</organism>
<sequence length="511" mass="56878">MKKSYVLPVMLLMAATGAYAQDAYKQVRPEKVIISPAQPLSVKEDSLRKLILQWSEKQLSNKQPKQVLPHPAAAIFPGAVKPGAVAVTRTIALQHQPVSDTLQRILSRMEYGSPLEDNLYSTGLYAAPGAAITVQLPTGLLHKSIRVQIGCHTDNLGEWVAATENWRRMPRIVRKDELTNTKTTIASPFGGLVYICASPTGTAWQGDITISGAVPAPLFEAGKTSLVEWQEQLRQNKAPWGELATNNIILTLPDSILQRVHQPDSILHLWNLIAGGEMELAQLPQPAYRPQRLVIDEHLGGGYMHSGYPIMIHHAPSVGMVSADIIADPAKLLIPSAGGANWGFFHEIGHNMQNLDWVFGGTTEVSCNFFSLYMFDRFLGSREGAHTGISAHDTRQLMEKYFKAGANYDTWQNDPFLGLILFRQLQEGFGWESFKTFFRKCQELAIRDPEGNYAKTDEQKRDLWAKTFSTITGRNLAPFFETWGIPISTAVKQELAPLPGWMPYNFPLSTR</sequence>
<dbReference type="Pfam" id="PF17291">
    <property type="entry name" value="M60-like_N"/>
    <property type="match status" value="1"/>
</dbReference>
<protein>
    <submittedName>
        <fullName evidence="3">M60 family metallopeptidase</fullName>
    </submittedName>
</protein>
<evidence type="ECO:0000256" key="1">
    <source>
        <dbReference type="SAM" id="SignalP"/>
    </source>
</evidence>
<dbReference type="Gene3D" id="1.10.390.30">
    <property type="entry name" value="Peptidase M60, enhancin-like domain 3"/>
    <property type="match status" value="1"/>
</dbReference>
<dbReference type="RefSeq" id="WP_264730704.1">
    <property type="nucleotide sequence ID" value="NZ_JAPDNR010000001.1"/>
</dbReference>
<name>A0ABT3ILJ5_9BACT</name>
<dbReference type="EMBL" id="JAPDNS010000001">
    <property type="protein sequence ID" value="MCW3484811.1"/>
    <property type="molecule type" value="Genomic_DNA"/>
</dbReference>
<dbReference type="PANTHER" id="PTHR15730:SF5">
    <property type="entry name" value="SI:CH211-210B2.2-RELATED"/>
    <property type="match status" value="1"/>
</dbReference>